<protein>
    <submittedName>
        <fullName evidence="1">Uncharacterized protein</fullName>
    </submittedName>
</protein>
<dbReference type="EMBL" id="PNXT01000001">
    <property type="protein sequence ID" value="PTX88571.1"/>
    <property type="molecule type" value="Genomic_DNA"/>
</dbReference>
<name>A0A431SN17_9ENTR</name>
<dbReference type="GeneID" id="99705922"/>
<proteinExistence type="predicted"/>
<evidence type="ECO:0000313" key="1">
    <source>
        <dbReference type="EMBL" id="PTX88571.1"/>
    </source>
</evidence>
<gene>
    <name evidence="1" type="ORF">C1O12_09295</name>
</gene>
<comment type="caution">
    <text evidence="1">The sequence shown here is derived from an EMBL/GenBank/DDBJ whole genome shotgun (WGS) entry which is preliminary data.</text>
</comment>
<dbReference type="SUPFAM" id="SSF111384">
    <property type="entry name" value="OmpH-like"/>
    <property type="match status" value="1"/>
</dbReference>
<dbReference type="Gene3D" id="3.30.910.20">
    <property type="entry name" value="Skp domain"/>
    <property type="match status" value="1"/>
</dbReference>
<sequence length="185" mass="21146">MITKRSEPRFSFILLIFVCLVGLYSFNGHLKPHAGQKGVACISYKRILRESPLLAQEKKQNEILLALAKKSALEVEKKYYALPEPLRREMKAIDDMSKNTQLRAEQGRLRHISQRVISDTVVKYRIDHHYSVVFNKDSASTVDYGHDISNEIINELQHVKVVYGPRPNFEDATRELLLAQPVSAG</sequence>
<organism evidence="1 2">
    <name type="scientific">Enterobacter hormaechei</name>
    <dbReference type="NCBI Taxonomy" id="158836"/>
    <lineage>
        <taxon>Bacteria</taxon>
        <taxon>Pseudomonadati</taxon>
        <taxon>Pseudomonadota</taxon>
        <taxon>Gammaproteobacteria</taxon>
        <taxon>Enterobacterales</taxon>
        <taxon>Enterobacteriaceae</taxon>
        <taxon>Enterobacter</taxon>
        <taxon>Enterobacter cloacae complex</taxon>
    </lineage>
</organism>
<dbReference type="RefSeq" id="WP_022648144.1">
    <property type="nucleotide sequence ID" value="NZ_AP025764.1"/>
</dbReference>
<dbReference type="AlphaFoldDB" id="A0A431SN17"/>
<evidence type="ECO:0000313" key="2">
    <source>
        <dbReference type="Proteomes" id="UP000244004"/>
    </source>
</evidence>
<dbReference type="InterPro" id="IPR024930">
    <property type="entry name" value="Skp_dom_sf"/>
</dbReference>
<accession>A0A431SN17</accession>
<reference evidence="1 2" key="1">
    <citation type="submission" date="2018-01" db="EMBL/GenBank/DDBJ databases">
        <title>Geographic spread and resistance mechanisms of dominant carbapenem-resistant Enterobacter cloacae complex clones ST171 and ST78.</title>
        <authorList>
            <person name="Gomez-Simmonds A."/>
            <person name="Annavajhala M.K."/>
            <person name="Wang Z."/>
            <person name="Macesic N."/>
            <person name="Hu Y."/>
            <person name="Giddins M.J."/>
            <person name="O'Malley A."/>
            <person name="Toussaint N.C."/>
            <person name="Whittier S."/>
            <person name="Torres V.J."/>
            <person name="Uhlemann A.-C."/>
        </authorList>
    </citation>
    <scope>NUCLEOTIDE SEQUENCE [LARGE SCALE GENOMIC DNA]</scope>
    <source>
        <strain evidence="1 2">78</strain>
    </source>
</reference>
<dbReference type="Proteomes" id="UP000244004">
    <property type="component" value="Unassembled WGS sequence"/>
</dbReference>